<organism evidence="3">
    <name type="scientific">Woronichinia naegeliana WA131</name>
    <dbReference type="NCBI Taxonomy" id="2824559"/>
    <lineage>
        <taxon>Bacteria</taxon>
        <taxon>Bacillati</taxon>
        <taxon>Cyanobacteriota</taxon>
        <taxon>Cyanophyceae</taxon>
        <taxon>Synechococcales</taxon>
        <taxon>Coelosphaeriaceae</taxon>
        <taxon>Woronichinia</taxon>
    </lineage>
</organism>
<dbReference type="KEGG" id="wna:KA717_14630"/>
<dbReference type="Proteomes" id="UP001065613">
    <property type="component" value="Chromosome"/>
</dbReference>
<dbReference type="Pfam" id="PF24393">
    <property type="entry name" value="Pepco"/>
    <property type="match status" value="1"/>
</dbReference>
<reference evidence="3" key="1">
    <citation type="submission" date="2021-04" db="EMBL/GenBank/DDBJ databases">
        <title>Genome sequence of Woronichinia naegeliana from Washington state freshwater lake bloom.</title>
        <authorList>
            <person name="Dreher T.W."/>
        </authorList>
    </citation>
    <scope>NUCLEOTIDE SEQUENCE</scope>
    <source>
        <strain evidence="3">WA131</strain>
    </source>
</reference>
<sequence>MNTEPSLWIITSDRTDDELGSKGGYDTGPSYRGIEPQSARNRHQVSAQTLQQNMTEFLSVVESAFEKAEQSQAKMQLDEVELVVEVNGKGQVSLLGTGGELGGKGAITLKFKRKSP</sequence>
<dbReference type="AlphaFoldDB" id="A0A977PYV1"/>
<evidence type="ECO:0000256" key="1">
    <source>
        <dbReference type="SAM" id="MobiDB-lite"/>
    </source>
</evidence>
<evidence type="ECO:0000313" key="3">
    <source>
        <dbReference type="EMBL" id="UXE63703.1"/>
    </source>
</evidence>
<evidence type="ECO:0000259" key="2">
    <source>
        <dbReference type="Pfam" id="PF24393"/>
    </source>
</evidence>
<feature type="domain" description="Pepco" evidence="2">
    <location>
        <begin position="7"/>
        <end position="113"/>
    </location>
</feature>
<gene>
    <name evidence="3" type="ORF">KA717_14630</name>
</gene>
<proteinExistence type="predicted"/>
<dbReference type="InterPro" id="IPR056947">
    <property type="entry name" value="Pepco_dom"/>
</dbReference>
<protein>
    <recommendedName>
        <fullName evidence="2">Pepco domain-containing protein</fullName>
    </recommendedName>
</protein>
<feature type="region of interest" description="Disordered" evidence="1">
    <location>
        <begin position="18"/>
        <end position="40"/>
    </location>
</feature>
<accession>A0A977PYV1</accession>
<dbReference type="EMBL" id="CP073041">
    <property type="protein sequence ID" value="UXE63703.1"/>
    <property type="molecule type" value="Genomic_DNA"/>
</dbReference>
<name>A0A977PYV1_9CYAN</name>